<comment type="caution">
    <text evidence="6">The sequence shown here is derived from an EMBL/GenBank/DDBJ whole genome shotgun (WGS) entry which is preliminary data.</text>
</comment>
<evidence type="ECO:0000259" key="5">
    <source>
        <dbReference type="Pfam" id="PF01764"/>
    </source>
</evidence>
<dbReference type="InterPro" id="IPR002921">
    <property type="entry name" value="Fungal_lipase-type"/>
</dbReference>
<sequence length="365" mass="39554">MGLVGTFSAEVVLKIISTAWKCAAATYEEGSIPETKNMTFEVLKCIKPSTGGSVKTASVTLVEESPSLPTRNPHLPVLVIAVRGSKSVVDFVVNANCETEDTRKLFDINDLLPQTDSTHSLRAHAGFLNGAAALVKYIDSLVANSKAGHVLFCGHSAGGAVASLLFLKYLSNARKTASPQTFSCITFGSSPVTQPNISQILPKNGEKAPNLGLVLAIVNEYDLVSRADQLYVRSLVDLYRSLFQLPPIKDDKSGETGTTPSSTQEGSDLEASRPQVAKRSWDLPAPEIWLVGEVVLLRTEIVETQANDGQGKPTVDMKRALKVFAVAPEEFAKLLFCRISVHRRNEYHKRVGLIESGQFNAQNGW</sequence>
<comment type="similarity">
    <text evidence="1">Belongs to the AB hydrolase superfamily. Lipase family. Class 3 subfamily.</text>
</comment>
<gene>
    <name evidence="6" type="ORF">GP486_004959</name>
</gene>
<dbReference type="Pfam" id="PF01764">
    <property type="entry name" value="Lipase_3"/>
    <property type="match status" value="1"/>
</dbReference>
<feature type="domain" description="Fungal lipase-type" evidence="5">
    <location>
        <begin position="79"/>
        <end position="227"/>
    </location>
</feature>
<reference evidence="6" key="1">
    <citation type="submission" date="2021-03" db="EMBL/GenBank/DDBJ databases">
        <title>Comparative genomics and phylogenomic investigation of the class Geoglossomycetes provide insights into ecological specialization and systematics.</title>
        <authorList>
            <person name="Melie T."/>
            <person name="Pirro S."/>
            <person name="Miller A.N."/>
            <person name="Quandt A."/>
        </authorList>
    </citation>
    <scope>NUCLEOTIDE SEQUENCE</scope>
    <source>
        <strain evidence="6">CAQ_001_2017</strain>
    </source>
</reference>
<dbReference type="SUPFAM" id="SSF53474">
    <property type="entry name" value="alpha/beta-Hydrolases"/>
    <property type="match status" value="1"/>
</dbReference>
<evidence type="ECO:0000256" key="2">
    <source>
        <dbReference type="ARBA" id="ARBA00047591"/>
    </source>
</evidence>
<dbReference type="InterPro" id="IPR051218">
    <property type="entry name" value="Sec_MonoDiacylglyc_Lipase"/>
</dbReference>
<comment type="catalytic activity">
    <reaction evidence="3">
        <text>a monoacylglycerol + H2O = glycerol + a fatty acid + H(+)</text>
        <dbReference type="Rhea" id="RHEA:15245"/>
        <dbReference type="ChEBI" id="CHEBI:15377"/>
        <dbReference type="ChEBI" id="CHEBI:15378"/>
        <dbReference type="ChEBI" id="CHEBI:17408"/>
        <dbReference type="ChEBI" id="CHEBI:17754"/>
        <dbReference type="ChEBI" id="CHEBI:28868"/>
    </reaction>
</comment>
<dbReference type="Proteomes" id="UP000750711">
    <property type="component" value="Unassembled WGS sequence"/>
</dbReference>
<evidence type="ECO:0000313" key="6">
    <source>
        <dbReference type="EMBL" id="KAH0558381.1"/>
    </source>
</evidence>
<organism evidence="6 7">
    <name type="scientific">Trichoglossum hirsutum</name>
    <dbReference type="NCBI Taxonomy" id="265104"/>
    <lineage>
        <taxon>Eukaryota</taxon>
        <taxon>Fungi</taxon>
        <taxon>Dikarya</taxon>
        <taxon>Ascomycota</taxon>
        <taxon>Pezizomycotina</taxon>
        <taxon>Geoglossomycetes</taxon>
        <taxon>Geoglossales</taxon>
        <taxon>Geoglossaceae</taxon>
        <taxon>Trichoglossum</taxon>
    </lineage>
</organism>
<comment type="catalytic activity">
    <reaction evidence="2">
        <text>a diacylglycerol + H2O = a monoacylglycerol + a fatty acid + H(+)</text>
        <dbReference type="Rhea" id="RHEA:32731"/>
        <dbReference type="ChEBI" id="CHEBI:15377"/>
        <dbReference type="ChEBI" id="CHEBI:15378"/>
        <dbReference type="ChEBI" id="CHEBI:17408"/>
        <dbReference type="ChEBI" id="CHEBI:18035"/>
        <dbReference type="ChEBI" id="CHEBI:28868"/>
    </reaction>
</comment>
<dbReference type="PANTHER" id="PTHR45856">
    <property type="entry name" value="ALPHA/BETA-HYDROLASES SUPERFAMILY PROTEIN"/>
    <property type="match status" value="1"/>
</dbReference>
<name>A0A9P8LA67_9PEZI</name>
<dbReference type="Gene3D" id="3.40.50.1820">
    <property type="entry name" value="alpha/beta hydrolase"/>
    <property type="match status" value="1"/>
</dbReference>
<feature type="region of interest" description="Disordered" evidence="4">
    <location>
        <begin position="250"/>
        <end position="275"/>
    </location>
</feature>
<evidence type="ECO:0000313" key="7">
    <source>
        <dbReference type="Proteomes" id="UP000750711"/>
    </source>
</evidence>
<protein>
    <recommendedName>
        <fullName evidence="5">Fungal lipase-type domain-containing protein</fullName>
    </recommendedName>
</protein>
<keyword evidence="7" id="KW-1185">Reference proteome</keyword>
<dbReference type="InterPro" id="IPR029058">
    <property type="entry name" value="AB_hydrolase_fold"/>
</dbReference>
<dbReference type="PANTHER" id="PTHR45856:SF21">
    <property type="entry name" value="FUNGAL LIPASE-LIKE DOMAIN-CONTAINING PROTEIN"/>
    <property type="match status" value="1"/>
</dbReference>
<accession>A0A9P8LA67</accession>
<dbReference type="GO" id="GO:0006629">
    <property type="term" value="P:lipid metabolic process"/>
    <property type="evidence" value="ECO:0007669"/>
    <property type="project" value="InterPro"/>
</dbReference>
<evidence type="ECO:0000256" key="4">
    <source>
        <dbReference type="SAM" id="MobiDB-lite"/>
    </source>
</evidence>
<evidence type="ECO:0000256" key="3">
    <source>
        <dbReference type="ARBA" id="ARBA00048461"/>
    </source>
</evidence>
<dbReference type="AlphaFoldDB" id="A0A9P8LA67"/>
<feature type="compositionally biased region" description="Polar residues" evidence="4">
    <location>
        <begin position="255"/>
        <end position="266"/>
    </location>
</feature>
<dbReference type="EMBL" id="JAGHQM010000864">
    <property type="protein sequence ID" value="KAH0558381.1"/>
    <property type="molecule type" value="Genomic_DNA"/>
</dbReference>
<evidence type="ECO:0000256" key="1">
    <source>
        <dbReference type="ARBA" id="ARBA00043996"/>
    </source>
</evidence>
<proteinExistence type="inferred from homology"/>